<dbReference type="STRING" id="1344416.A0A139AZT4"/>
<dbReference type="Pfam" id="PF00067">
    <property type="entry name" value="p450"/>
    <property type="match status" value="1"/>
</dbReference>
<evidence type="ECO:0000256" key="5">
    <source>
        <dbReference type="ARBA" id="ARBA00023004"/>
    </source>
</evidence>
<dbReference type="SUPFAM" id="SSF48264">
    <property type="entry name" value="Cytochrome P450"/>
    <property type="match status" value="1"/>
</dbReference>
<dbReference type="InterPro" id="IPR002403">
    <property type="entry name" value="Cyt_P450_E_grp-IV"/>
</dbReference>
<dbReference type="GO" id="GO:0004497">
    <property type="term" value="F:monooxygenase activity"/>
    <property type="evidence" value="ECO:0007669"/>
    <property type="project" value="InterPro"/>
</dbReference>
<reference evidence="8 9" key="1">
    <citation type="journal article" date="2015" name="Genome Biol. Evol.">
        <title>Phylogenomic analyses indicate that early fungi evolved digesting cell walls of algal ancestors of land plants.</title>
        <authorList>
            <person name="Chang Y."/>
            <person name="Wang S."/>
            <person name="Sekimoto S."/>
            <person name="Aerts A.L."/>
            <person name="Choi C."/>
            <person name="Clum A."/>
            <person name="LaButti K.M."/>
            <person name="Lindquist E.A."/>
            <person name="Yee Ngan C."/>
            <person name="Ohm R.A."/>
            <person name="Salamov A.A."/>
            <person name="Grigoriev I.V."/>
            <person name="Spatafora J.W."/>
            <person name="Berbee M.L."/>
        </authorList>
    </citation>
    <scope>NUCLEOTIDE SEQUENCE [LARGE SCALE GENOMIC DNA]</scope>
    <source>
        <strain evidence="8 9">JEL478</strain>
    </source>
</reference>
<organism evidence="8 9">
    <name type="scientific">Gonapodya prolifera (strain JEL478)</name>
    <name type="common">Monoblepharis prolifera</name>
    <dbReference type="NCBI Taxonomy" id="1344416"/>
    <lineage>
        <taxon>Eukaryota</taxon>
        <taxon>Fungi</taxon>
        <taxon>Fungi incertae sedis</taxon>
        <taxon>Chytridiomycota</taxon>
        <taxon>Chytridiomycota incertae sedis</taxon>
        <taxon>Monoblepharidomycetes</taxon>
        <taxon>Monoblepharidales</taxon>
        <taxon>Gonapodyaceae</taxon>
        <taxon>Gonapodya</taxon>
    </lineage>
</organism>
<evidence type="ECO:0000313" key="8">
    <source>
        <dbReference type="EMBL" id="KXS22251.1"/>
    </source>
</evidence>
<proteinExistence type="inferred from homology"/>
<dbReference type="Gene3D" id="1.10.630.10">
    <property type="entry name" value="Cytochrome P450"/>
    <property type="match status" value="1"/>
</dbReference>
<keyword evidence="5 6" id="KW-0408">Iron</keyword>
<accession>A0A139AZT4</accession>
<keyword evidence="3 6" id="KW-0349">Heme</keyword>
<dbReference type="OrthoDB" id="1470350at2759"/>
<dbReference type="GO" id="GO:0005506">
    <property type="term" value="F:iron ion binding"/>
    <property type="evidence" value="ECO:0007669"/>
    <property type="project" value="InterPro"/>
</dbReference>
<evidence type="ECO:0000313" key="9">
    <source>
        <dbReference type="Proteomes" id="UP000070544"/>
    </source>
</evidence>
<feature type="binding site" description="axial binding residue" evidence="6">
    <location>
        <position position="433"/>
    </location>
    <ligand>
        <name>heme</name>
        <dbReference type="ChEBI" id="CHEBI:30413"/>
    </ligand>
    <ligandPart>
        <name>Fe</name>
        <dbReference type="ChEBI" id="CHEBI:18248"/>
    </ligandPart>
</feature>
<evidence type="ECO:0000256" key="2">
    <source>
        <dbReference type="ARBA" id="ARBA00010617"/>
    </source>
</evidence>
<protein>
    <submittedName>
        <fullName evidence="8">Cytochrome P450</fullName>
    </submittedName>
</protein>
<dbReference type="PANTHER" id="PTHR24304:SF2">
    <property type="entry name" value="24-HYDROXYCHOLESTEROL 7-ALPHA-HYDROXYLASE"/>
    <property type="match status" value="1"/>
</dbReference>
<dbReference type="OMA" id="MFPWLPT"/>
<dbReference type="PRINTS" id="PR00465">
    <property type="entry name" value="EP450IV"/>
</dbReference>
<sequence length="490" mass="54965">MDALSSLPAVIALALAFASAAWLGSTPQPAPNQPPHIPLTRLLWLLFTDHRSMWVKLGAEYAPVAQLRIPFFTTVYFVFGPETSQFYHREKSLNFLKGISRITGPFSPDPESKYNATRDIGENVNRMLVDPKLTAHMVDEVKKMETRWKDGVTDDLFGDIFSLVMKINLRCVYSIDSNTPDGARILSLVPQVDPEKIAMSGRAYYNRSAVIKECAEIFEELKSLFSRLYYERAPTSTPQTTDGLVIMGNKFRQPDGQVDDFKLLHLCWSFLFAAQVNTFANMSWVLTRIAHDPILAKRVYEEQVAIFSKRATPVTSSASLRVAIPTVQELGEMHFLDRVLVENIRVSGPGVSMRWVDSDLSFGPYAIPKDHMLAFPHPAMHWNERLYPDPLTFDPDRVTPYAGLDGKESAGAGEGGLHGNYNSAVWGLGRHPCVGARFALAEMKTVISTLVRKYELHLHGGQLPALPFQMSSLYKPKSKVGVRFVERRDT</sequence>
<evidence type="ECO:0000256" key="6">
    <source>
        <dbReference type="PIRSR" id="PIRSR602403-1"/>
    </source>
</evidence>
<keyword evidence="7" id="KW-0732">Signal</keyword>
<comment type="cofactor">
    <cofactor evidence="1 6">
        <name>heme</name>
        <dbReference type="ChEBI" id="CHEBI:30413"/>
    </cofactor>
</comment>
<evidence type="ECO:0000256" key="7">
    <source>
        <dbReference type="SAM" id="SignalP"/>
    </source>
</evidence>
<evidence type="ECO:0000256" key="3">
    <source>
        <dbReference type="ARBA" id="ARBA00022617"/>
    </source>
</evidence>
<dbReference type="Proteomes" id="UP000070544">
    <property type="component" value="Unassembled WGS sequence"/>
</dbReference>
<comment type="similarity">
    <text evidence="2">Belongs to the cytochrome P450 family.</text>
</comment>
<dbReference type="PANTHER" id="PTHR24304">
    <property type="entry name" value="CYTOCHROME P450 FAMILY 7"/>
    <property type="match status" value="1"/>
</dbReference>
<evidence type="ECO:0000256" key="1">
    <source>
        <dbReference type="ARBA" id="ARBA00001971"/>
    </source>
</evidence>
<dbReference type="InterPro" id="IPR036396">
    <property type="entry name" value="Cyt_P450_sf"/>
</dbReference>
<name>A0A139AZT4_GONPJ</name>
<feature type="chain" id="PRO_5007296522" evidence="7">
    <location>
        <begin position="21"/>
        <end position="490"/>
    </location>
</feature>
<gene>
    <name evidence="8" type="ORF">M427DRAFT_50586</name>
</gene>
<feature type="signal peptide" evidence="7">
    <location>
        <begin position="1"/>
        <end position="20"/>
    </location>
</feature>
<dbReference type="InterPro" id="IPR001128">
    <property type="entry name" value="Cyt_P450"/>
</dbReference>
<keyword evidence="4 6" id="KW-0479">Metal-binding</keyword>
<dbReference type="AlphaFoldDB" id="A0A139AZT4"/>
<dbReference type="InterPro" id="IPR050529">
    <property type="entry name" value="CYP450_sterol_14alpha_dmase"/>
</dbReference>
<dbReference type="GO" id="GO:0016705">
    <property type="term" value="F:oxidoreductase activity, acting on paired donors, with incorporation or reduction of molecular oxygen"/>
    <property type="evidence" value="ECO:0007669"/>
    <property type="project" value="InterPro"/>
</dbReference>
<dbReference type="EMBL" id="KQ965731">
    <property type="protein sequence ID" value="KXS22251.1"/>
    <property type="molecule type" value="Genomic_DNA"/>
</dbReference>
<evidence type="ECO:0000256" key="4">
    <source>
        <dbReference type="ARBA" id="ARBA00022723"/>
    </source>
</evidence>
<keyword evidence="9" id="KW-1185">Reference proteome</keyword>
<dbReference type="GO" id="GO:0020037">
    <property type="term" value="F:heme binding"/>
    <property type="evidence" value="ECO:0007669"/>
    <property type="project" value="InterPro"/>
</dbReference>